<dbReference type="EMBL" id="JAENRR010000033">
    <property type="protein sequence ID" value="MBK3518396.1"/>
    <property type="molecule type" value="Genomic_DNA"/>
</dbReference>
<evidence type="ECO:0000259" key="1">
    <source>
        <dbReference type="Pfam" id="PF04542"/>
    </source>
</evidence>
<evidence type="ECO:0000313" key="3">
    <source>
        <dbReference type="Proteomes" id="UP000605676"/>
    </source>
</evidence>
<dbReference type="InterPro" id="IPR013325">
    <property type="entry name" value="RNA_pol_sigma_r2"/>
</dbReference>
<accession>A0ABS1HL73</accession>
<dbReference type="InterPro" id="IPR007627">
    <property type="entry name" value="RNA_pol_sigma70_r2"/>
</dbReference>
<dbReference type="Gene3D" id="1.10.1740.10">
    <property type="match status" value="1"/>
</dbReference>
<gene>
    <name evidence="2" type="ORF">JIV24_13715</name>
</gene>
<dbReference type="RefSeq" id="WP_200465624.1">
    <property type="nucleotide sequence ID" value="NZ_JAENRR010000033.1"/>
</dbReference>
<proteinExistence type="predicted"/>
<reference evidence="2 3" key="1">
    <citation type="submission" date="2021-01" db="EMBL/GenBank/DDBJ databases">
        <title>Carboxyliciviraga sp.nov., isolated from coastal sediments.</title>
        <authorList>
            <person name="Lu D."/>
            <person name="Zhang T."/>
        </authorList>
    </citation>
    <scope>NUCLEOTIDE SEQUENCE [LARGE SCALE GENOMIC DNA]</scope>
    <source>
        <strain evidence="2 3">N1Y132</strain>
    </source>
</reference>
<feature type="domain" description="RNA polymerase sigma-70 region 2" evidence="1">
    <location>
        <begin position="23"/>
        <end position="92"/>
    </location>
</feature>
<organism evidence="2 3">
    <name type="scientific">Carboxylicivirga marina</name>
    <dbReference type="NCBI Taxonomy" id="2800988"/>
    <lineage>
        <taxon>Bacteria</taxon>
        <taxon>Pseudomonadati</taxon>
        <taxon>Bacteroidota</taxon>
        <taxon>Bacteroidia</taxon>
        <taxon>Marinilabiliales</taxon>
        <taxon>Marinilabiliaceae</taxon>
        <taxon>Carboxylicivirga</taxon>
    </lineage>
</organism>
<comment type="caution">
    <text evidence="2">The sequence shown here is derived from an EMBL/GenBank/DDBJ whole genome shotgun (WGS) entry which is preliminary data.</text>
</comment>
<dbReference type="Pfam" id="PF04542">
    <property type="entry name" value="Sigma70_r2"/>
    <property type="match status" value="1"/>
</dbReference>
<keyword evidence="3" id="KW-1185">Reference proteome</keyword>
<dbReference type="SUPFAM" id="SSF88946">
    <property type="entry name" value="Sigma2 domain of RNA polymerase sigma factors"/>
    <property type="match status" value="1"/>
</dbReference>
<dbReference type="Proteomes" id="UP000605676">
    <property type="component" value="Unassembled WGS sequence"/>
</dbReference>
<protein>
    <submittedName>
        <fullName evidence="2">Sigma-70 family RNA polymerase sigma factor</fullName>
    </submittedName>
</protein>
<evidence type="ECO:0000313" key="2">
    <source>
        <dbReference type="EMBL" id="MBK3518396.1"/>
    </source>
</evidence>
<name>A0ABS1HL73_9BACT</name>
<sequence length="191" mass="22706">MLRRKYSDNELLEAVYSRDSKLIKYIMQLVWSQVRTIVIDNNGSNEDAMQIMQDAFIAIYSKKEKPILVSTFTTYFVSVCKNLWLYELRKKQVAPTYQVLNDEIPELESEIHEKELFEKRRKLYLKYYNKIQKVCQDVLRLVSIGFTNEHITTELAFSSIAYTKNRKSMCNKKLLEMIKADPEYKELKYGL</sequence>